<evidence type="ECO:0000256" key="1">
    <source>
        <dbReference type="SAM" id="Phobius"/>
    </source>
</evidence>
<organism evidence="2 3">
    <name type="scientific">Lasiosphaeria ovina</name>
    <dbReference type="NCBI Taxonomy" id="92902"/>
    <lineage>
        <taxon>Eukaryota</taxon>
        <taxon>Fungi</taxon>
        <taxon>Dikarya</taxon>
        <taxon>Ascomycota</taxon>
        <taxon>Pezizomycotina</taxon>
        <taxon>Sordariomycetes</taxon>
        <taxon>Sordariomycetidae</taxon>
        <taxon>Sordariales</taxon>
        <taxon>Lasiosphaeriaceae</taxon>
        <taxon>Lasiosphaeria</taxon>
    </lineage>
</organism>
<feature type="transmembrane region" description="Helical" evidence="1">
    <location>
        <begin position="20"/>
        <end position="37"/>
    </location>
</feature>
<accession>A0AAE0JZQ9</accession>
<comment type="caution">
    <text evidence="2">The sequence shown here is derived from an EMBL/GenBank/DDBJ whole genome shotgun (WGS) entry which is preliminary data.</text>
</comment>
<keyword evidence="1" id="KW-1133">Transmembrane helix</keyword>
<gene>
    <name evidence="2" type="ORF">B0T24DRAFT_375908</name>
</gene>
<dbReference type="AlphaFoldDB" id="A0AAE0JZQ9"/>
<sequence length="101" mass="11032">MLAAMQGASAKTMNHAHEPGLGILLFICMNCLTLWMNNQGSRHHGVHEEKATCGTAILSNNSEEKQQSNIRAATTYSRTRAILITLTLGIASSLLIRSRRP</sequence>
<reference evidence="2" key="1">
    <citation type="journal article" date="2023" name="Mol. Phylogenet. Evol.">
        <title>Genome-scale phylogeny and comparative genomics of the fungal order Sordariales.</title>
        <authorList>
            <person name="Hensen N."/>
            <person name="Bonometti L."/>
            <person name="Westerberg I."/>
            <person name="Brannstrom I.O."/>
            <person name="Guillou S."/>
            <person name="Cros-Aarteil S."/>
            <person name="Calhoun S."/>
            <person name="Haridas S."/>
            <person name="Kuo A."/>
            <person name="Mondo S."/>
            <person name="Pangilinan J."/>
            <person name="Riley R."/>
            <person name="LaButti K."/>
            <person name="Andreopoulos B."/>
            <person name="Lipzen A."/>
            <person name="Chen C."/>
            <person name="Yan M."/>
            <person name="Daum C."/>
            <person name="Ng V."/>
            <person name="Clum A."/>
            <person name="Steindorff A."/>
            <person name="Ohm R.A."/>
            <person name="Martin F."/>
            <person name="Silar P."/>
            <person name="Natvig D.O."/>
            <person name="Lalanne C."/>
            <person name="Gautier V."/>
            <person name="Ament-Velasquez S.L."/>
            <person name="Kruys A."/>
            <person name="Hutchinson M.I."/>
            <person name="Powell A.J."/>
            <person name="Barry K."/>
            <person name="Miller A.N."/>
            <person name="Grigoriev I.V."/>
            <person name="Debuchy R."/>
            <person name="Gladieux P."/>
            <person name="Hiltunen Thoren M."/>
            <person name="Johannesson H."/>
        </authorList>
    </citation>
    <scope>NUCLEOTIDE SEQUENCE</scope>
    <source>
        <strain evidence="2">CBS 958.72</strain>
    </source>
</reference>
<reference evidence="2" key="2">
    <citation type="submission" date="2023-06" db="EMBL/GenBank/DDBJ databases">
        <authorList>
            <consortium name="Lawrence Berkeley National Laboratory"/>
            <person name="Haridas S."/>
            <person name="Hensen N."/>
            <person name="Bonometti L."/>
            <person name="Westerberg I."/>
            <person name="Brannstrom I.O."/>
            <person name="Guillou S."/>
            <person name="Cros-Aarteil S."/>
            <person name="Calhoun S."/>
            <person name="Kuo A."/>
            <person name="Mondo S."/>
            <person name="Pangilinan J."/>
            <person name="Riley R."/>
            <person name="Labutti K."/>
            <person name="Andreopoulos B."/>
            <person name="Lipzen A."/>
            <person name="Chen C."/>
            <person name="Yanf M."/>
            <person name="Daum C."/>
            <person name="Ng V."/>
            <person name="Clum A."/>
            <person name="Steindorff A."/>
            <person name="Ohm R."/>
            <person name="Martin F."/>
            <person name="Silar P."/>
            <person name="Natvig D."/>
            <person name="Lalanne C."/>
            <person name="Gautier V."/>
            <person name="Ament-Velasquez S.L."/>
            <person name="Kruys A."/>
            <person name="Hutchinson M.I."/>
            <person name="Powell A.J."/>
            <person name="Barry K."/>
            <person name="Miller A.N."/>
            <person name="Grigoriev I.V."/>
            <person name="Debuchy R."/>
            <person name="Gladieux P."/>
            <person name="Thoren M.H."/>
            <person name="Johannesson H."/>
        </authorList>
    </citation>
    <scope>NUCLEOTIDE SEQUENCE</scope>
    <source>
        <strain evidence="2">CBS 958.72</strain>
    </source>
</reference>
<name>A0AAE0JZQ9_9PEZI</name>
<keyword evidence="3" id="KW-1185">Reference proteome</keyword>
<dbReference type="Proteomes" id="UP001287356">
    <property type="component" value="Unassembled WGS sequence"/>
</dbReference>
<evidence type="ECO:0000313" key="2">
    <source>
        <dbReference type="EMBL" id="KAK3366995.1"/>
    </source>
</evidence>
<feature type="transmembrane region" description="Helical" evidence="1">
    <location>
        <begin position="81"/>
        <end position="98"/>
    </location>
</feature>
<keyword evidence="1" id="KW-0812">Transmembrane</keyword>
<keyword evidence="1" id="KW-0472">Membrane</keyword>
<protein>
    <submittedName>
        <fullName evidence="2">Uncharacterized protein</fullName>
    </submittedName>
</protein>
<proteinExistence type="predicted"/>
<dbReference type="EMBL" id="JAULSN010000007">
    <property type="protein sequence ID" value="KAK3366995.1"/>
    <property type="molecule type" value="Genomic_DNA"/>
</dbReference>
<evidence type="ECO:0000313" key="3">
    <source>
        <dbReference type="Proteomes" id="UP001287356"/>
    </source>
</evidence>